<comment type="caution">
    <text evidence="3">The sequence shown here is derived from an EMBL/GenBank/DDBJ whole genome shotgun (WGS) entry which is preliminary data.</text>
</comment>
<dbReference type="EMBL" id="JANAVB010022598">
    <property type="protein sequence ID" value="KAJ6823709.1"/>
    <property type="molecule type" value="Genomic_DNA"/>
</dbReference>
<dbReference type="EMBL" id="JANAVB010014321">
    <property type="protein sequence ID" value="KAJ6834561.1"/>
    <property type="molecule type" value="Genomic_DNA"/>
</dbReference>
<accession>A0AAX6H1W7</accession>
<evidence type="ECO:0000313" key="3">
    <source>
        <dbReference type="EMBL" id="KAJ6834561.1"/>
    </source>
</evidence>
<evidence type="ECO:0000313" key="4">
    <source>
        <dbReference type="Proteomes" id="UP001140949"/>
    </source>
</evidence>
<sequence>MGSRRPCRAPAPPQIRRPRRYPPPMPPCRALSSPRQPPSSPAHSPSAARSRATSFSPARAGQPSDLLLREKLLHPETSACVD</sequence>
<reference evidence="3" key="1">
    <citation type="journal article" date="2023" name="GigaByte">
        <title>Genome assembly of the bearded iris, Iris pallida Lam.</title>
        <authorList>
            <person name="Bruccoleri R.E."/>
            <person name="Oakeley E.J."/>
            <person name="Faust A.M.E."/>
            <person name="Altorfer M."/>
            <person name="Dessus-Babus S."/>
            <person name="Burckhardt D."/>
            <person name="Oertli M."/>
            <person name="Naumann U."/>
            <person name="Petersen F."/>
            <person name="Wong J."/>
        </authorList>
    </citation>
    <scope>NUCLEOTIDE SEQUENCE</scope>
    <source>
        <strain evidence="3">GSM-AAB239-AS_SAM_17_03QT</strain>
    </source>
</reference>
<keyword evidence="3" id="KW-0418">Kinase</keyword>
<gene>
    <name evidence="2" type="ORF">M6B38_127620</name>
    <name evidence="3" type="ORF">M6B38_334220</name>
</gene>
<feature type="compositionally biased region" description="Pro residues" evidence="1">
    <location>
        <begin position="9"/>
        <end position="27"/>
    </location>
</feature>
<protein>
    <submittedName>
        <fullName evidence="3">Proline-rich receptor-like protein kinase PERK3</fullName>
    </submittedName>
</protein>
<name>A0AAX6H1W7_IRIPA</name>
<dbReference type="AlphaFoldDB" id="A0AAX6H1W7"/>
<evidence type="ECO:0000313" key="2">
    <source>
        <dbReference type="EMBL" id="KAJ6823709.1"/>
    </source>
</evidence>
<dbReference type="Proteomes" id="UP001140949">
    <property type="component" value="Unassembled WGS sequence"/>
</dbReference>
<reference evidence="3" key="2">
    <citation type="submission" date="2023-04" db="EMBL/GenBank/DDBJ databases">
        <authorList>
            <person name="Bruccoleri R.E."/>
            <person name="Oakeley E.J."/>
            <person name="Faust A.-M."/>
            <person name="Dessus-Babus S."/>
            <person name="Altorfer M."/>
            <person name="Burckhardt D."/>
            <person name="Oertli M."/>
            <person name="Naumann U."/>
            <person name="Petersen F."/>
            <person name="Wong J."/>
        </authorList>
    </citation>
    <scope>NUCLEOTIDE SEQUENCE</scope>
    <source>
        <strain evidence="3">GSM-AAB239-AS_SAM_17_03QT</strain>
        <tissue evidence="3">Leaf</tissue>
    </source>
</reference>
<keyword evidence="4" id="KW-1185">Reference proteome</keyword>
<feature type="compositionally biased region" description="Low complexity" evidence="1">
    <location>
        <begin position="41"/>
        <end position="60"/>
    </location>
</feature>
<dbReference type="GO" id="GO:0016301">
    <property type="term" value="F:kinase activity"/>
    <property type="evidence" value="ECO:0007669"/>
    <property type="project" value="UniProtKB-KW"/>
</dbReference>
<feature type="region of interest" description="Disordered" evidence="1">
    <location>
        <begin position="1"/>
        <end position="82"/>
    </location>
</feature>
<organism evidence="3 4">
    <name type="scientific">Iris pallida</name>
    <name type="common">Sweet iris</name>
    <dbReference type="NCBI Taxonomy" id="29817"/>
    <lineage>
        <taxon>Eukaryota</taxon>
        <taxon>Viridiplantae</taxon>
        <taxon>Streptophyta</taxon>
        <taxon>Embryophyta</taxon>
        <taxon>Tracheophyta</taxon>
        <taxon>Spermatophyta</taxon>
        <taxon>Magnoliopsida</taxon>
        <taxon>Liliopsida</taxon>
        <taxon>Asparagales</taxon>
        <taxon>Iridaceae</taxon>
        <taxon>Iridoideae</taxon>
        <taxon>Irideae</taxon>
        <taxon>Iris</taxon>
    </lineage>
</organism>
<evidence type="ECO:0000256" key="1">
    <source>
        <dbReference type="SAM" id="MobiDB-lite"/>
    </source>
</evidence>
<keyword evidence="3" id="KW-0808">Transferase</keyword>
<proteinExistence type="predicted"/>
<keyword evidence="3" id="KW-0675">Receptor</keyword>